<feature type="chain" id="PRO_5041338284" evidence="7">
    <location>
        <begin position="28"/>
        <end position="897"/>
    </location>
</feature>
<dbReference type="NCBIfam" id="TIGR01414">
    <property type="entry name" value="autotrans_barl"/>
    <property type="match status" value="1"/>
</dbReference>
<dbReference type="SMART" id="SM00869">
    <property type="entry name" value="Autotransporter"/>
    <property type="match status" value="1"/>
</dbReference>
<dbReference type="InterPro" id="IPR036709">
    <property type="entry name" value="Autotransporte_beta_dom_sf"/>
</dbReference>
<dbReference type="NCBIfam" id="TIGR02601">
    <property type="entry name" value="autotrns_rpt"/>
    <property type="match status" value="1"/>
</dbReference>
<feature type="signal peptide" evidence="7">
    <location>
        <begin position="1"/>
        <end position="27"/>
    </location>
</feature>
<keyword evidence="2 6" id="KW-0645">Protease</keyword>
<dbReference type="InterPro" id="IPR050131">
    <property type="entry name" value="Peptidase_S8_subtilisin-like"/>
</dbReference>
<dbReference type="PROSITE" id="PS00136">
    <property type="entry name" value="SUBTILASE_ASP"/>
    <property type="match status" value="1"/>
</dbReference>
<name>A0AA41QLQ7_9HYPH</name>
<dbReference type="InterPro" id="IPR000209">
    <property type="entry name" value="Peptidase_S8/S53_dom"/>
</dbReference>
<dbReference type="EMBL" id="JALAZD010000001">
    <property type="protein sequence ID" value="MCI0125811.1"/>
    <property type="molecule type" value="Genomic_DNA"/>
</dbReference>
<feature type="active site" description="Charge relay system" evidence="6">
    <location>
        <position position="103"/>
    </location>
</feature>
<dbReference type="PROSITE" id="PS00137">
    <property type="entry name" value="SUBTILASE_HIS"/>
    <property type="match status" value="1"/>
</dbReference>
<keyword evidence="4 6" id="KW-0378">Hydrolase</keyword>
<evidence type="ECO:0000313" key="9">
    <source>
        <dbReference type="EMBL" id="MCI0125811.1"/>
    </source>
</evidence>
<dbReference type="PROSITE" id="PS00138">
    <property type="entry name" value="SUBTILASE_SER"/>
    <property type="match status" value="1"/>
</dbReference>
<dbReference type="InterPro" id="IPR005546">
    <property type="entry name" value="Autotransporte_beta"/>
</dbReference>
<evidence type="ECO:0000256" key="1">
    <source>
        <dbReference type="ARBA" id="ARBA00011073"/>
    </source>
</evidence>
<evidence type="ECO:0000256" key="5">
    <source>
        <dbReference type="ARBA" id="ARBA00022825"/>
    </source>
</evidence>
<dbReference type="SUPFAM" id="SSF52743">
    <property type="entry name" value="Subtilisin-like"/>
    <property type="match status" value="1"/>
</dbReference>
<dbReference type="InterPro" id="IPR023827">
    <property type="entry name" value="Peptidase_S8_Asp-AS"/>
</dbReference>
<sequence>MITKPLSGRRFLPAAFAVAVSCSHAMAFEPWQAEYWRTPEFFTQWGLETIGAEFAYAGGLDGSGVNIGVLDAGIDMSHPEFAGRNFQGWALDGVRWDSGLNGHGTIVASVLAANRDGKGTHGVAPGVTLLEASLLNRYGEIDDAAVAGGLNWLIGQNTDFILYELGHTGWTVRDYDVETAYRVITAPVIDAFHRAADAGIVLIVPTHNDFLDDPSVEAGLPYLFPELEDNWLAVSGYYYGNKCGVAKNYCLTAPADDIYVAVPGGGYDHVWGTSFAGPHVAGVAALVKQRFPYMTGNQIKQVLLGTAWDENGDGVDDVFGYGLLQAWAAVLGPGKFDWNDFHVVQPDGVSSWYNSISGDYGLIKSGDGVLILRADNTYLGDTRVDGGDLVIEGSIASRTFIDAGGTLTGDGTVYGDLENRGTFQPGWGSDGGVMTIDGDYTQFAGATTAIYLGGKFGPSLASISGTASLSGNLAAHVLAGGYTGDDEYEVLQAGSLSGAFDAVIDDMAFLDTSLRADANSIYLGISRNATTFRSMAVGSNGAGAAGVIENLGIGNGVFDAVIGLSAAEAGEAFEQLSGAGQASVATSLIATGSMVGSMANDRLRSAAGSAGATEIPVMSYMPSASPLMISAPQGPSYWTSTQAGWGSGGAQDRFSAGQLLGVDNLFGDWRVGALVGFGKTATNSPGMKADGTDYHLGLYAGTEWGNLALRTGATYTRHDLDTTRTLSLGGAAQTLTTSYGGNTAQAFAEIGYGIEVGDFRFEPFAGLAYLNVWTEGFAETGGAAALSGSGMSVSTVLSTIGINAQTKLVVGETETTLRAGLGWQHAFGTEAPVATHAFAGSGSFDVTGQSIDGDTALLQAGIDLPLSENAKVGLTYGGQVSANSRSHGVKAELRVSF</sequence>
<evidence type="ECO:0000256" key="7">
    <source>
        <dbReference type="SAM" id="SignalP"/>
    </source>
</evidence>
<dbReference type="Pfam" id="PF00082">
    <property type="entry name" value="Peptidase_S8"/>
    <property type="match status" value="1"/>
</dbReference>
<evidence type="ECO:0000256" key="4">
    <source>
        <dbReference type="ARBA" id="ARBA00022801"/>
    </source>
</evidence>
<protein>
    <submittedName>
        <fullName evidence="9">Autotransporter domain-containing protein</fullName>
    </submittedName>
</protein>
<dbReference type="Gene3D" id="2.40.128.130">
    <property type="entry name" value="Autotransporter beta-domain"/>
    <property type="match status" value="1"/>
</dbReference>
<dbReference type="RefSeq" id="WP_281734927.1">
    <property type="nucleotide sequence ID" value="NZ_JAKETQ010000001.1"/>
</dbReference>
<dbReference type="Gene3D" id="3.40.50.200">
    <property type="entry name" value="Peptidase S8/S53 domain"/>
    <property type="match status" value="1"/>
</dbReference>
<dbReference type="InterPro" id="IPR022398">
    <property type="entry name" value="Peptidase_S8_His-AS"/>
</dbReference>
<dbReference type="InterPro" id="IPR034061">
    <property type="entry name" value="Peptidases_S8_Autotransporter"/>
</dbReference>
<comment type="caution">
    <text evidence="9">The sequence shown here is derived from an EMBL/GenBank/DDBJ whole genome shotgun (WGS) entry which is preliminary data.</text>
</comment>
<dbReference type="AlphaFoldDB" id="A0AA41QLQ7"/>
<evidence type="ECO:0000259" key="8">
    <source>
        <dbReference type="PROSITE" id="PS51208"/>
    </source>
</evidence>
<dbReference type="PROSITE" id="PS51208">
    <property type="entry name" value="AUTOTRANSPORTER"/>
    <property type="match status" value="1"/>
</dbReference>
<dbReference type="PANTHER" id="PTHR43806">
    <property type="entry name" value="PEPTIDASE S8"/>
    <property type="match status" value="1"/>
</dbReference>
<reference evidence="9" key="1">
    <citation type="submission" date="2022-03" db="EMBL/GenBank/DDBJ databases">
        <title>The complete genome sequence of a Methyloterrigena soli.</title>
        <authorList>
            <person name="Zi Z."/>
        </authorList>
    </citation>
    <scope>NUCLEOTIDE SEQUENCE</scope>
    <source>
        <strain evidence="9">M48</strain>
    </source>
</reference>
<keyword evidence="5 6" id="KW-0720">Serine protease</keyword>
<dbReference type="CDD" id="cd04848">
    <property type="entry name" value="Peptidases_S8_Autotransporter_serine_protease_like"/>
    <property type="match status" value="1"/>
</dbReference>
<dbReference type="GO" id="GO:0019867">
    <property type="term" value="C:outer membrane"/>
    <property type="evidence" value="ECO:0007669"/>
    <property type="project" value="InterPro"/>
</dbReference>
<dbReference type="SUPFAM" id="SSF103515">
    <property type="entry name" value="Autotransporter"/>
    <property type="match status" value="1"/>
</dbReference>
<dbReference type="GO" id="GO:0006508">
    <property type="term" value="P:proteolysis"/>
    <property type="evidence" value="ECO:0007669"/>
    <property type="project" value="UniProtKB-KW"/>
</dbReference>
<feature type="active site" description="Charge relay system" evidence="6">
    <location>
        <position position="71"/>
    </location>
</feature>
<evidence type="ECO:0000256" key="6">
    <source>
        <dbReference type="PROSITE-ProRule" id="PRU01240"/>
    </source>
</evidence>
<dbReference type="PRINTS" id="PR00723">
    <property type="entry name" value="SUBTILISIN"/>
</dbReference>
<dbReference type="PROSITE" id="PS51892">
    <property type="entry name" value="SUBTILASE"/>
    <property type="match status" value="1"/>
</dbReference>
<keyword evidence="3 7" id="KW-0732">Signal</keyword>
<evidence type="ECO:0000256" key="3">
    <source>
        <dbReference type="ARBA" id="ARBA00022729"/>
    </source>
</evidence>
<dbReference type="InterPro" id="IPR023828">
    <property type="entry name" value="Peptidase_S8_Ser-AS"/>
</dbReference>
<proteinExistence type="inferred from homology"/>
<gene>
    <name evidence="9" type="ORF">ML536_03110</name>
</gene>
<dbReference type="Pfam" id="PF12951">
    <property type="entry name" value="PATR"/>
    <property type="match status" value="1"/>
</dbReference>
<evidence type="ECO:0000313" key="10">
    <source>
        <dbReference type="Proteomes" id="UP001156140"/>
    </source>
</evidence>
<dbReference type="GO" id="GO:0004252">
    <property type="term" value="F:serine-type endopeptidase activity"/>
    <property type="evidence" value="ECO:0007669"/>
    <property type="project" value="UniProtKB-UniRule"/>
</dbReference>
<dbReference type="InterPro" id="IPR006315">
    <property type="entry name" value="OM_autotransptr_brl_dom"/>
</dbReference>
<dbReference type="InterPro" id="IPR015500">
    <property type="entry name" value="Peptidase_S8_subtilisin-rel"/>
</dbReference>
<accession>A0AA41QLQ7</accession>
<feature type="active site" description="Charge relay system" evidence="6">
    <location>
        <position position="274"/>
    </location>
</feature>
<dbReference type="InterPro" id="IPR013425">
    <property type="entry name" value="Autotrns_rpt"/>
</dbReference>
<evidence type="ECO:0000256" key="2">
    <source>
        <dbReference type="ARBA" id="ARBA00022670"/>
    </source>
</evidence>
<dbReference type="PANTHER" id="PTHR43806:SF11">
    <property type="entry name" value="CEREVISIN-RELATED"/>
    <property type="match status" value="1"/>
</dbReference>
<organism evidence="9 10">
    <name type="scientific">Paradevosia shaoguanensis</name>
    <dbReference type="NCBI Taxonomy" id="1335043"/>
    <lineage>
        <taxon>Bacteria</taxon>
        <taxon>Pseudomonadati</taxon>
        <taxon>Pseudomonadota</taxon>
        <taxon>Alphaproteobacteria</taxon>
        <taxon>Hyphomicrobiales</taxon>
        <taxon>Devosiaceae</taxon>
        <taxon>Paradevosia</taxon>
    </lineage>
</organism>
<dbReference type="PROSITE" id="PS51257">
    <property type="entry name" value="PROKAR_LIPOPROTEIN"/>
    <property type="match status" value="1"/>
</dbReference>
<dbReference type="InterPro" id="IPR036852">
    <property type="entry name" value="Peptidase_S8/S53_dom_sf"/>
</dbReference>
<comment type="similarity">
    <text evidence="1 6">Belongs to the peptidase S8 family.</text>
</comment>
<keyword evidence="10" id="KW-1185">Reference proteome</keyword>
<dbReference type="Proteomes" id="UP001156140">
    <property type="component" value="Unassembled WGS sequence"/>
</dbReference>
<feature type="domain" description="Autotransporter" evidence="8">
    <location>
        <begin position="630"/>
        <end position="897"/>
    </location>
</feature>
<dbReference type="Pfam" id="PF03797">
    <property type="entry name" value="Autotransporter"/>
    <property type="match status" value="1"/>
</dbReference>